<gene>
    <name evidence="2" type="ORF">CVT26_008425</name>
</gene>
<keyword evidence="3" id="KW-1185">Reference proteome</keyword>
<feature type="region of interest" description="Disordered" evidence="1">
    <location>
        <begin position="293"/>
        <end position="320"/>
    </location>
</feature>
<reference evidence="2 3" key="1">
    <citation type="journal article" date="2018" name="Evol. Lett.">
        <title>Horizontal gene cluster transfer increased hallucinogenic mushroom diversity.</title>
        <authorList>
            <person name="Reynolds H.T."/>
            <person name="Vijayakumar V."/>
            <person name="Gluck-Thaler E."/>
            <person name="Korotkin H.B."/>
            <person name="Matheny P.B."/>
            <person name="Slot J.C."/>
        </authorList>
    </citation>
    <scope>NUCLEOTIDE SEQUENCE [LARGE SCALE GENOMIC DNA]</scope>
    <source>
        <strain evidence="2 3">SRW20</strain>
    </source>
</reference>
<protein>
    <submittedName>
        <fullName evidence="2">Uncharacterized protein</fullName>
    </submittedName>
</protein>
<evidence type="ECO:0000313" key="3">
    <source>
        <dbReference type="Proteomes" id="UP000284706"/>
    </source>
</evidence>
<feature type="region of interest" description="Disordered" evidence="1">
    <location>
        <begin position="332"/>
        <end position="392"/>
    </location>
</feature>
<dbReference type="Proteomes" id="UP000284706">
    <property type="component" value="Unassembled WGS sequence"/>
</dbReference>
<evidence type="ECO:0000313" key="2">
    <source>
        <dbReference type="EMBL" id="PPR01874.1"/>
    </source>
</evidence>
<feature type="region of interest" description="Disordered" evidence="1">
    <location>
        <begin position="408"/>
        <end position="427"/>
    </location>
</feature>
<name>A0A409YFV8_9AGAR</name>
<proteinExistence type="predicted"/>
<dbReference type="AlphaFoldDB" id="A0A409YFV8"/>
<comment type="caution">
    <text evidence="2">The sequence shown here is derived from an EMBL/GenBank/DDBJ whole genome shotgun (WGS) entry which is preliminary data.</text>
</comment>
<feature type="compositionally biased region" description="Low complexity" evidence="1">
    <location>
        <begin position="417"/>
        <end position="427"/>
    </location>
</feature>
<dbReference type="EMBL" id="NHYE01000895">
    <property type="protein sequence ID" value="PPR01874.1"/>
    <property type="molecule type" value="Genomic_DNA"/>
</dbReference>
<dbReference type="InParanoid" id="A0A409YFV8"/>
<organism evidence="2 3">
    <name type="scientific">Gymnopilus dilepis</name>
    <dbReference type="NCBI Taxonomy" id="231916"/>
    <lineage>
        <taxon>Eukaryota</taxon>
        <taxon>Fungi</taxon>
        <taxon>Dikarya</taxon>
        <taxon>Basidiomycota</taxon>
        <taxon>Agaricomycotina</taxon>
        <taxon>Agaricomycetes</taxon>
        <taxon>Agaricomycetidae</taxon>
        <taxon>Agaricales</taxon>
        <taxon>Agaricineae</taxon>
        <taxon>Hymenogastraceae</taxon>
        <taxon>Gymnopilus</taxon>
    </lineage>
</organism>
<sequence>MILDPAFGYLLATMNGQSVSPPLDPNTFGDWNDVQHVLDRNAHGQLGSFGRSPHSLDERQANNLDLDTSAMEIDFDREMGHYLSTNSISSHPGLSNHFGEMGLTNPNHDHCTFPYQAQSGGNTLNGSSWAASAFNDQDGYLQRLTPQLPDINHPDSELHPLSFHQNSTATSFVGMRSHCAVGQSVHQLGQLFPAGWQASHIDSGFQLEAPPLPSYDAAYNSFEHNDPSTQFSNPTQLPVPFQIPTHEQYLDPGFQQSDISRLAGAAIRVWPDNGALHWDEGTLLKLLNVDQQTPEKNDPYSPATSCVGTGGSVNPHGGTELPQNIKFSQAQVAGEGTSSWGNPVEPQRAHCRSSGQRSAHHQEDACVPAPARFTGRRDAVPAQPFPTYPQYQDPSALAVPAAIQHDEGPNQQMTQQASNHAAPAPSSSVFTSKEAHRKLVEDVHDLGDGFLQSTFVPAIAESTGRGTRFTLSGPIDRYIVNSPLKSLNEELANAEIGKMSLGRQDIGE</sequence>
<accession>A0A409YFV8</accession>
<feature type="compositionally biased region" description="Polar residues" evidence="1">
    <location>
        <begin position="332"/>
        <end position="341"/>
    </location>
</feature>
<evidence type="ECO:0000256" key="1">
    <source>
        <dbReference type="SAM" id="MobiDB-lite"/>
    </source>
</evidence>